<dbReference type="Gene3D" id="2.40.30.10">
    <property type="entry name" value="Translation factors"/>
    <property type="match status" value="1"/>
</dbReference>
<dbReference type="InterPro" id="IPR017938">
    <property type="entry name" value="Riboflavin_synthase-like_b-brl"/>
</dbReference>
<dbReference type="InterPro" id="IPR008333">
    <property type="entry name" value="Cbr1-like_FAD-bd_dom"/>
</dbReference>
<keyword evidence="5" id="KW-1185">Reference proteome</keyword>
<dbReference type="Gene3D" id="3.40.50.80">
    <property type="entry name" value="Nucleotide-binding domain of ferredoxin-NADP reductase (FNR) module"/>
    <property type="match status" value="1"/>
</dbReference>
<dbReference type="GO" id="GO:0016491">
    <property type="term" value="F:oxidoreductase activity"/>
    <property type="evidence" value="ECO:0007669"/>
    <property type="project" value="InterPro"/>
</dbReference>
<dbReference type="PANTHER" id="PTHR47354:SF5">
    <property type="entry name" value="PROTEIN RFBI"/>
    <property type="match status" value="1"/>
</dbReference>
<evidence type="ECO:0000313" key="5">
    <source>
        <dbReference type="Proteomes" id="UP000197019"/>
    </source>
</evidence>
<name>A0A1Z4BX34_9GAMM</name>
<gene>
    <name evidence="4" type="ORF">CEK71_06825</name>
</gene>
<evidence type="ECO:0000259" key="2">
    <source>
        <dbReference type="PROSITE" id="PS51085"/>
    </source>
</evidence>
<dbReference type="InterPro" id="IPR012675">
    <property type="entry name" value="Beta-grasp_dom_sf"/>
</dbReference>
<dbReference type="OrthoDB" id="9806195at2"/>
<dbReference type="InterPro" id="IPR050415">
    <property type="entry name" value="MRET"/>
</dbReference>
<feature type="domain" description="FAD-binding FR-type" evidence="3">
    <location>
        <begin position="89"/>
        <end position="186"/>
    </location>
</feature>
<evidence type="ECO:0000259" key="3">
    <source>
        <dbReference type="PROSITE" id="PS51384"/>
    </source>
</evidence>
<dbReference type="SUPFAM" id="SSF54292">
    <property type="entry name" value="2Fe-2S ferredoxin-like"/>
    <property type="match status" value="1"/>
</dbReference>
<dbReference type="CDD" id="cd00207">
    <property type="entry name" value="fer2"/>
    <property type="match status" value="1"/>
</dbReference>
<dbReference type="SUPFAM" id="SSF52343">
    <property type="entry name" value="Ferredoxin reductase-like, C-terminal NADP-linked domain"/>
    <property type="match status" value="1"/>
</dbReference>
<dbReference type="PANTHER" id="PTHR47354">
    <property type="entry name" value="NADH OXIDOREDUCTASE HCR"/>
    <property type="match status" value="1"/>
</dbReference>
<dbReference type="CDD" id="cd06194">
    <property type="entry name" value="FNR_N-term_Iron_sulfur_binding"/>
    <property type="match status" value="1"/>
</dbReference>
<comment type="cofactor">
    <cofactor evidence="1">
        <name>[2Fe-2S] cluster</name>
        <dbReference type="ChEBI" id="CHEBI:190135"/>
    </cofactor>
</comment>
<dbReference type="EMBL" id="CP022129">
    <property type="protein sequence ID" value="ASF45809.1"/>
    <property type="molecule type" value="Genomic_DNA"/>
</dbReference>
<dbReference type="Pfam" id="PF00175">
    <property type="entry name" value="NAD_binding_1"/>
    <property type="match status" value="1"/>
</dbReference>
<dbReference type="Proteomes" id="UP000197019">
    <property type="component" value="Chromosome"/>
</dbReference>
<feature type="domain" description="2Fe-2S ferredoxin-type" evidence="2">
    <location>
        <begin position="2"/>
        <end position="88"/>
    </location>
</feature>
<dbReference type="PROSITE" id="PS51085">
    <property type="entry name" value="2FE2S_FER_2"/>
    <property type="match status" value="1"/>
</dbReference>
<dbReference type="GO" id="GO:0051536">
    <property type="term" value="F:iron-sulfur cluster binding"/>
    <property type="evidence" value="ECO:0007669"/>
    <property type="project" value="InterPro"/>
</dbReference>
<accession>A0A1Z4BX34</accession>
<dbReference type="InterPro" id="IPR039261">
    <property type="entry name" value="FNR_nucleotide-bd"/>
</dbReference>
<dbReference type="Gene3D" id="3.10.20.30">
    <property type="match status" value="1"/>
</dbReference>
<dbReference type="PRINTS" id="PR00410">
    <property type="entry name" value="PHEHYDRXLASE"/>
</dbReference>
<protein>
    <submittedName>
        <fullName evidence="4">Oxygenase</fullName>
    </submittedName>
</protein>
<dbReference type="KEGG" id="mpsy:CEK71_06825"/>
<dbReference type="InterPro" id="IPR001709">
    <property type="entry name" value="Flavoprot_Pyr_Nucl_cyt_Rdtase"/>
</dbReference>
<dbReference type="SUPFAM" id="SSF63380">
    <property type="entry name" value="Riboflavin synthase domain-like"/>
    <property type="match status" value="1"/>
</dbReference>
<sequence length="328" mass="36048">MPHITLGASQLTCPSETLLLDSLLQANLRIPYSCRQGICQSCLMQSLDAKPPALAQVGLKDTLQRQNYFLACRCYPEQDMHITLPNQHGQSINAVVTEKRRLAPDIMQLTVQASGLNFYAGQFINLQRADGLTRSYSIANPPSPDNTLEFHIRRLPHGQFSNWVHDGLAIGDPLTLSQAQGSCYYLPDNPAQPLLLIGTGSGLAPLYGIIHDALAQGHSGDIHLYHGSRDPDGLYLTEELHTLAANVAHFHYTPCLSGEPQASGYAQGRAHELALADKKNLKGWRVYLCGHPEMVNNSQRMAYIKGASLKDIYSDAFVVQPSPEPDRV</sequence>
<dbReference type="Pfam" id="PF00111">
    <property type="entry name" value="Fer2"/>
    <property type="match status" value="1"/>
</dbReference>
<proteinExistence type="predicted"/>
<dbReference type="InterPro" id="IPR017927">
    <property type="entry name" value="FAD-bd_FR_type"/>
</dbReference>
<reference evidence="4 5" key="1">
    <citation type="submission" date="2017-06" db="EMBL/GenBank/DDBJ databases">
        <title>Genome Sequencing of the methanotroph Methylovulum psychrotolerants str. HV10-M2 isolated from a high-altitude environment.</title>
        <authorList>
            <person name="Mateos-Rivera A."/>
        </authorList>
    </citation>
    <scope>NUCLEOTIDE SEQUENCE [LARGE SCALE GENOMIC DNA]</scope>
    <source>
        <strain evidence="4 5">HV10_M2</strain>
    </source>
</reference>
<dbReference type="AlphaFoldDB" id="A0A1Z4BX34"/>
<dbReference type="InterPro" id="IPR001041">
    <property type="entry name" value="2Fe-2S_ferredoxin-type"/>
</dbReference>
<evidence type="ECO:0000256" key="1">
    <source>
        <dbReference type="ARBA" id="ARBA00034078"/>
    </source>
</evidence>
<dbReference type="RefSeq" id="WP_088618684.1">
    <property type="nucleotide sequence ID" value="NZ_CP022129.1"/>
</dbReference>
<dbReference type="InterPro" id="IPR001433">
    <property type="entry name" value="OxRdtase_FAD/NAD-bd"/>
</dbReference>
<dbReference type="Pfam" id="PF00970">
    <property type="entry name" value="FAD_binding_6"/>
    <property type="match status" value="1"/>
</dbReference>
<dbReference type="PROSITE" id="PS51384">
    <property type="entry name" value="FAD_FR"/>
    <property type="match status" value="1"/>
</dbReference>
<dbReference type="InterPro" id="IPR036010">
    <property type="entry name" value="2Fe-2S_ferredoxin-like_sf"/>
</dbReference>
<dbReference type="PRINTS" id="PR00371">
    <property type="entry name" value="FPNCR"/>
</dbReference>
<organism evidence="4 5">
    <name type="scientific">Methylovulum psychrotolerans</name>
    <dbReference type="NCBI Taxonomy" id="1704499"/>
    <lineage>
        <taxon>Bacteria</taxon>
        <taxon>Pseudomonadati</taxon>
        <taxon>Pseudomonadota</taxon>
        <taxon>Gammaproteobacteria</taxon>
        <taxon>Methylococcales</taxon>
        <taxon>Methylococcaceae</taxon>
        <taxon>Methylovulum</taxon>
    </lineage>
</organism>
<evidence type="ECO:0000313" key="4">
    <source>
        <dbReference type="EMBL" id="ASF45809.1"/>
    </source>
</evidence>